<proteinExistence type="predicted"/>
<dbReference type="HOGENOM" id="CLU_084434_0_0_6"/>
<evidence type="ECO:0000313" key="1">
    <source>
        <dbReference type="EMBL" id="AEX07050.1"/>
    </source>
</evidence>
<organism evidence="1 2">
    <name type="scientific">Klebsiella michiganensis (strain ATCC 8724 / DSM 4798 / JCM 20051 / NBRC 3318 / NRRL B-199 / KCTC 1686 / BUCSAV 143 / CCM 1901)</name>
    <dbReference type="NCBI Taxonomy" id="1006551"/>
    <lineage>
        <taxon>Bacteria</taxon>
        <taxon>Pseudomonadati</taxon>
        <taxon>Pseudomonadota</taxon>
        <taxon>Gammaproteobacteria</taxon>
        <taxon>Enterobacterales</taxon>
        <taxon>Enterobacteriaceae</taxon>
        <taxon>Klebsiella/Raoultella group</taxon>
        <taxon>Klebsiella</taxon>
    </lineage>
</organism>
<dbReference type="AlphaFoldDB" id="A0A0H3HEZ4"/>
<dbReference type="PATRIC" id="fig|1006551.4.peg.5363"/>
<protein>
    <submittedName>
        <fullName evidence="1">Uncharacterized protein</fullName>
    </submittedName>
</protein>
<dbReference type="KEGG" id="kox:KOX_26705"/>
<dbReference type="RefSeq" id="WP_014230295.1">
    <property type="nucleotide sequence ID" value="NC_016612.1"/>
</dbReference>
<dbReference type="EMBL" id="CP003218">
    <property type="protein sequence ID" value="AEX07050.1"/>
    <property type="molecule type" value="Genomic_DNA"/>
</dbReference>
<dbReference type="Proteomes" id="UP000007843">
    <property type="component" value="Chromosome"/>
</dbReference>
<sequence>MERKERNIWKLNNLPPLEYCSISRAKKLLNCEIEDLLHWHDIGAISLCIKVGKINGTLKGAFQHDQSSNNLYFLNAPNVDELSISERSWSRHSKINKIFKFNDSEANQEAQYGMPITQLKLRVSVSGLWYCHTRNLMEILETPDGMITEERISIISPATNVLFCHFIPDEDERPTITLSKLYITSQAIEKIYEHTISSRPLELSEKALDLPEEQDMVTPSTIMQNKLLIEFINHIIQSNPHFGDNMLNATENKKIKYLIGLWINSGLKAWFPATAALIFRRQNIRSNDTSLI</sequence>
<name>A0A0H3HEZ4_KLEM8</name>
<evidence type="ECO:0000313" key="2">
    <source>
        <dbReference type="Proteomes" id="UP000007843"/>
    </source>
</evidence>
<accession>A0A0H3HEZ4</accession>
<reference evidence="1 2" key="1">
    <citation type="journal article" date="2012" name="J. Bacteriol.">
        <title>Complete genome sequence of Klebsiella oxytoca KCTC 1686, used in production of 2,3-butanediol.</title>
        <authorList>
            <person name="Shin S.H."/>
            <person name="Kim S."/>
            <person name="Kim J.Y."/>
            <person name="Lee S."/>
            <person name="Um Y."/>
            <person name="Oh M.K."/>
            <person name="Kim Y.R."/>
            <person name="Lee J."/>
            <person name="Yang K.S."/>
        </authorList>
    </citation>
    <scope>NUCLEOTIDE SEQUENCE [LARGE SCALE GENOMIC DNA]</scope>
    <source>
        <strain evidence="2">ATCC 8724 / DSM 4798 / JCM 20051 / NBRC 3318 / NRRL B-199 / KCTC 1686</strain>
    </source>
</reference>
<gene>
    <name evidence="1" type="ordered locus">KOX_26705</name>
</gene>